<dbReference type="Pfam" id="PF00532">
    <property type="entry name" value="Peripla_BP_1"/>
    <property type="match status" value="1"/>
</dbReference>
<evidence type="ECO:0000256" key="1">
    <source>
        <dbReference type="ARBA" id="ARBA00023015"/>
    </source>
</evidence>
<evidence type="ECO:0000256" key="2">
    <source>
        <dbReference type="ARBA" id="ARBA00023125"/>
    </source>
</evidence>
<organism evidence="5 6">
    <name type="scientific">Lichenibacterium minor</name>
    <dbReference type="NCBI Taxonomy" id="2316528"/>
    <lineage>
        <taxon>Bacteria</taxon>
        <taxon>Pseudomonadati</taxon>
        <taxon>Pseudomonadota</taxon>
        <taxon>Alphaproteobacteria</taxon>
        <taxon>Hyphomicrobiales</taxon>
        <taxon>Lichenihabitantaceae</taxon>
        <taxon>Lichenibacterium</taxon>
    </lineage>
</organism>
<dbReference type="AlphaFoldDB" id="A0A4Q2TZE1"/>
<dbReference type="EMBL" id="QYBB01000166">
    <property type="protein sequence ID" value="RYC28708.1"/>
    <property type="molecule type" value="Genomic_DNA"/>
</dbReference>
<protein>
    <submittedName>
        <fullName evidence="5">LacI family transcriptional regulator</fullName>
    </submittedName>
</protein>
<dbReference type="PANTHER" id="PTHR30146:SF33">
    <property type="entry name" value="TRANSCRIPTIONAL REGULATOR"/>
    <property type="match status" value="1"/>
</dbReference>
<dbReference type="PANTHER" id="PTHR30146">
    <property type="entry name" value="LACI-RELATED TRANSCRIPTIONAL REPRESSOR"/>
    <property type="match status" value="1"/>
</dbReference>
<comment type="caution">
    <text evidence="5">The sequence shown here is derived from an EMBL/GenBank/DDBJ whole genome shotgun (WGS) entry which is preliminary data.</text>
</comment>
<evidence type="ECO:0000313" key="5">
    <source>
        <dbReference type="EMBL" id="RYC28708.1"/>
    </source>
</evidence>
<dbReference type="Pfam" id="PF00356">
    <property type="entry name" value="LacI"/>
    <property type="match status" value="1"/>
</dbReference>
<dbReference type="GO" id="GO:0003700">
    <property type="term" value="F:DNA-binding transcription factor activity"/>
    <property type="evidence" value="ECO:0007669"/>
    <property type="project" value="TreeGrafter"/>
</dbReference>
<dbReference type="SUPFAM" id="SSF53822">
    <property type="entry name" value="Periplasmic binding protein-like I"/>
    <property type="match status" value="1"/>
</dbReference>
<name>A0A4Q2TZE1_9HYPH</name>
<dbReference type="PROSITE" id="PS50932">
    <property type="entry name" value="HTH_LACI_2"/>
    <property type="match status" value="1"/>
</dbReference>
<gene>
    <name evidence="5" type="ORF">D3273_27895</name>
</gene>
<evidence type="ECO:0000256" key="3">
    <source>
        <dbReference type="ARBA" id="ARBA00023163"/>
    </source>
</evidence>
<dbReference type="RefSeq" id="WP_165359772.1">
    <property type="nucleotide sequence ID" value="NZ_QYBB01000166.1"/>
</dbReference>
<evidence type="ECO:0000259" key="4">
    <source>
        <dbReference type="PROSITE" id="PS50932"/>
    </source>
</evidence>
<dbReference type="InterPro" id="IPR028082">
    <property type="entry name" value="Peripla_BP_I"/>
</dbReference>
<feature type="non-terminal residue" evidence="5">
    <location>
        <position position="229"/>
    </location>
</feature>
<dbReference type="Proteomes" id="UP000290759">
    <property type="component" value="Unassembled WGS sequence"/>
</dbReference>
<dbReference type="SMART" id="SM00354">
    <property type="entry name" value="HTH_LACI"/>
    <property type="match status" value="1"/>
</dbReference>
<dbReference type="InterPro" id="IPR000843">
    <property type="entry name" value="HTH_LacI"/>
</dbReference>
<reference evidence="5 6" key="2">
    <citation type="submission" date="2019-02" db="EMBL/GenBank/DDBJ databases">
        <title>'Lichenibacterium ramalinii' gen. nov. sp. nov., 'Lichenibacterium minor' gen. nov. sp. nov.</title>
        <authorList>
            <person name="Pankratov T."/>
        </authorList>
    </citation>
    <scope>NUCLEOTIDE SEQUENCE [LARGE SCALE GENOMIC DNA]</scope>
    <source>
        <strain evidence="5 6">RmlP026</strain>
    </source>
</reference>
<sequence>MTDAIDEHRGPRTGATLAQVALRVGVSLNTVSRSLRAPHTVRPELKRRIDAVMEEVGYVPNRVAGALAGIRSDLVGVVVTSLFHSEFAAVVEGLQAGLLERDLQVMLGNTHYDPEQEWRIVRSMLSWRPAGVAIVGVDHHPRAAGLLAASGVPVVEMWDAGGEAIDSTVGMDHDAIGRAQADHLVVRRCRRLAFLGSLRPHDARARKRCQGAAAVVAEAGLPPLAVRTA</sequence>
<dbReference type="GO" id="GO:0000976">
    <property type="term" value="F:transcription cis-regulatory region binding"/>
    <property type="evidence" value="ECO:0007669"/>
    <property type="project" value="TreeGrafter"/>
</dbReference>
<keyword evidence="1" id="KW-0805">Transcription regulation</keyword>
<keyword evidence="6" id="KW-1185">Reference proteome</keyword>
<proteinExistence type="predicted"/>
<dbReference type="Gene3D" id="1.10.260.40">
    <property type="entry name" value="lambda repressor-like DNA-binding domains"/>
    <property type="match status" value="1"/>
</dbReference>
<dbReference type="CDD" id="cd01392">
    <property type="entry name" value="HTH_LacI"/>
    <property type="match status" value="1"/>
</dbReference>
<accession>A0A4Q2TZE1</accession>
<feature type="domain" description="HTH lacI-type" evidence="4">
    <location>
        <begin position="15"/>
        <end position="69"/>
    </location>
</feature>
<keyword evidence="2" id="KW-0238">DNA-binding</keyword>
<dbReference type="InterPro" id="IPR001761">
    <property type="entry name" value="Peripla_BP/Lac1_sug-bd_dom"/>
</dbReference>
<reference evidence="5 6" key="1">
    <citation type="submission" date="2018-12" db="EMBL/GenBank/DDBJ databases">
        <authorList>
            <person name="Grouzdev D.S."/>
            <person name="Krutkina M.S."/>
        </authorList>
    </citation>
    <scope>NUCLEOTIDE SEQUENCE [LARGE SCALE GENOMIC DNA]</scope>
    <source>
        <strain evidence="5 6">RmlP026</strain>
    </source>
</reference>
<evidence type="ECO:0000313" key="6">
    <source>
        <dbReference type="Proteomes" id="UP000290759"/>
    </source>
</evidence>
<dbReference type="SUPFAM" id="SSF47413">
    <property type="entry name" value="lambda repressor-like DNA-binding domains"/>
    <property type="match status" value="1"/>
</dbReference>
<dbReference type="InterPro" id="IPR010982">
    <property type="entry name" value="Lambda_DNA-bd_dom_sf"/>
</dbReference>
<keyword evidence="3" id="KW-0804">Transcription</keyword>
<dbReference type="Gene3D" id="3.40.50.2300">
    <property type="match status" value="2"/>
</dbReference>